<comment type="similarity">
    <text evidence="1">Belongs to the GreA/GreB family.</text>
</comment>
<evidence type="ECO:0000313" key="6">
    <source>
        <dbReference type="EMBL" id="OGF40040.1"/>
    </source>
</evidence>
<dbReference type="PANTHER" id="PTHR30437">
    <property type="entry name" value="TRANSCRIPTION ELONGATION FACTOR GREA"/>
    <property type="match status" value="1"/>
</dbReference>
<comment type="caution">
    <text evidence="6">The sequence shown here is derived from an EMBL/GenBank/DDBJ whole genome shotgun (WGS) entry which is preliminary data.</text>
</comment>
<gene>
    <name evidence="6" type="ORF">A2531_07510</name>
</gene>
<evidence type="ECO:0000256" key="2">
    <source>
        <dbReference type="ARBA" id="ARBA00023015"/>
    </source>
</evidence>
<dbReference type="InterPro" id="IPR036953">
    <property type="entry name" value="GreA/GreB_C_sf"/>
</dbReference>
<dbReference type="PROSITE" id="PS00830">
    <property type="entry name" value="GREAB_2"/>
    <property type="match status" value="1"/>
</dbReference>
<evidence type="ECO:0000259" key="4">
    <source>
        <dbReference type="Pfam" id="PF01272"/>
    </source>
</evidence>
<feature type="domain" description="Transcription elongation factor GreA/GreB C-terminal" evidence="4">
    <location>
        <begin position="93"/>
        <end position="164"/>
    </location>
</feature>
<dbReference type="InterPro" id="IPR018151">
    <property type="entry name" value="TF_GreA/GreB_CS"/>
</dbReference>
<dbReference type="InterPro" id="IPR036805">
    <property type="entry name" value="Tscrpt_elong_fac_GreA/B_N_sf"/>
</dbReference>
<dbReference type="SUPFAM" id="SSF54534">
    <property type="entry name" value="FKBP-like"/>
    <property type="match status" value="1"/>
</dbReference>
<dbReference type="InterPro" id="IPR022691">
    <property type="entry name" value="Tscrpt_elong_fac_GreA/B_N"/>
</dbReference>
<dbReference type="GO" id="GO:0032784">
    <property type="term" value="P:regulation of DNA-templated transcription elongation"/>
    <property type="evidence" value="ECO:0007669"/>
    <property type="project" value="InterPro"/>
</dbReference>
<dbReference type="GO" id="GO:0006354">
    <property type="term" value="P:DNA-templated transcription elongation"/>
    <property type="evidence" value="ECO:0007669"/>
    <property type="project" value="TreeGrafter"/>
</dbReference>
<reference evidence="6 7" key="1">
    <citation type="journal article" date="2016" name="Nat. Commun.">
        <title>Thousands of microbial genomes shed light on interconnected biogeochemical processes in an aquifer system.</title>
        <authorList>
            <person name="Anantharaman K."/>
            <person name="Brown C.T."/>
            <person name="Hug L.A."/>
            <person name="Sharon I."/>
            <person name="Castelle C.J."/>
            <person name="Probst A.J."/>
            <person name="Thomas B.C."/>
            <person name="Singh A."/>
            <person name="Wilkins M.J."/>
            <person name="Karaoz U."/>
            <person name="Brodie E.L."/>
            <person name="Williams K.H."/>
            <person name="Hubbard S.S."/>
            <person name="Banfield J.F."/>
        </authorList>
    </citation>
    <scope>NUCLEOTIDE SEQUENCE [LARGE SCALE GENOMIC DNA]</scope>
</reference>
<dbReference type="InterPro" id="IPR023459">
    <property type="entry name" value="Tscrpt_elong_fac_GreA/B_fam"/>
</dbReference>
<dbReference type="GO" id="GO:0070063">
    <property type="term" value="F:RNA polymerase binding"/>
    <property type="evidence" value="ECO:0007669"/>
    <property type="project" value="InterPro"/>
</dbReference>
<organism evidence="6 7">
    <name type="scientific">Candidatus Falkowbacteria bacterium RIFOXYD2_FULL_34_120</name>
    <dbReference type="NCBI Taxonomy" id="1798007"/>
    <lineage>
        <taxon>Bacteria</taxon>
        <taxon>Candidatus Falkowiibacteriota</taxon>
    </lineage>
</organism>
<evidence type="ECO:0000259" key="5">
    <source>
        <dbReference type="Pfam" id="PF03449"/>
    </source>
</evidence>
<proteinExistence type="inferred from homology"/>
<dbReference type="Gene3D" id="3.10.50.30">
    <property type="entry name" value="Transcription elongation factor, GreA/GreB, C-terminal domain"/>
    <property type="match status" value="1"/>
</dbReference>
<evidence type="ECO:0000256" key="3">
    <source>
        <dbReference type="ARBA" id="ARBA00023163"/>
    </source>
</evidence>
<dbReference type="AlphaFoldDB" id="A0A1F5TM95"/>
<dbReference type="Gene3D" id="1.10.287.180">
    <property type="entry name" value="Transcription elongation factor, GreA/GreB, N-terminal domain"/>
    <property type="match status" value="1"/>
</dbReference>
<dbReference type="PIRSF" id="PIRSF006092">
    <property type="entry name" value="GreA_GreB"/>
    <property type="match status" value="1"/>
</dbReference>
<dbReference type="GO" id="GO:0003677">
    <property type="term" value="F:DNA binding"/>
    <property type="evidence" value="ECO:0007669"/>
    <property type="project" value="InterPro"/>
</dbReference>
<feature type="domain" description="Transcription elongation factor GreA/GreB N-terminal" evidence="5">
    <location>
        <begin position="20"/>
        <end position="87"/>
    </location>
</feature>
<dbReference type="Pfam" id="PF01272">
    <property type="entry name" value="GreA_GreB"/>
    <property type="match status" value="1"/>
</dbReference>
<evidence type="ECO:0000313" key="7">
    <source>
        <dbReference type="Proteomes" id="UP000177579"/>
    </source>
</evidence>
<protein>
    <recommendedName>
        <fullName evidence="8">Transcription elongation factor GreA</fullName>
    </recommendedName>
</protein>
<dbReference type="InterPro" id="IPR001437">
    <property type="entry name" value="Tscrpt_elong_fac_GreA/B_C"/>
</dbReference>
<evidence type="ECO:0000256" key="1">
    <source>
        <dbReference type="ARBA" id="ARBA00008213"/>
    </source>
</evidence>
<accession>A0A1F5TM95</accession>
<name>A0A1F5TM95_9BACT</name>
<dbReference type="PANTHER" id="PTHR30437:SF4">
    <property type="entry name" value="TRANSCRIPTION ELONGATION FACTOR GREA"/>
    <property type="match status" value="1"/>
</dbReference>
<sequence length="165" mass="18366">MQTPKRKLGKYSHLKPDPLLTAGKIIELQNKLKKMKKAQPGLILEVKRLALDGDFSENAAYQIAKGRLRGLNQGMLDIENHLKSAIVIAPQKNNTKVQIGSTVEVETGKKQKTFTILGSSETNPLKGIISYNSPIGSALLNKMAGDIVRIELKERQIEYKIIKIY</sequence>
<dbReference type="Proteomes" id="UP000177579">
    <property type="component" value="Unassembled WGS sequence"/>
</dbReference>
<dbReference type="PROSITE" id="PS00829">
    <property type="entry name" value="GREAB_1"/>
    <property type="match status" value="1"/>
</dbReference>
<dbReference type="Pfam" id="PF03449">
    <property type="entry name" value="GreA_GreB_N"/>
    <property type="match status" value="1"/>
</dbReference>
<keyword evidence="2" id="KW-0805">Transcription regulation</keyword>
<dbReference type="EMBL" id="MFGO01000038">
    <property type="protein sequence ID" value="OGF40040.1"/>
    <property type="molecule type" value="Genomic_DNA"/>
</dbReference>
<dbReference type="SUPFAM" id="SSF46557">
    <property type="entry name" value="GreA transcript cleavage protein, N-terminal domain"/>
    <property type="match status" value="1"/>
</dbReference>
<keyword evidence="3" id="KW-0804">Transcription</keyword>
<evidence type="ECO:0008006" key="8">
    <source>
        <dbReference type="Google" id="ProtNLM"/>
    </source>
</evidence>